<dbReference type="Gene3D" id="1.20.1530.20">
    <property type="match status" value="1"/>
</dbReference>
<evidence type="ECO:0000256" key="7">
    <source>
        <dbReference type="ARBA" id="ARBA00023065"/>
    </source>
</evidence>
<dbReference type="GO" id="GO:0008324">
    <property type="term" value="F:monoatomic cation transmembrane transporter activity"/>
    <property type="evidence" value="ECO:0007669"/>
    <property type="project" value="InterPro"/>
</dbReference>
<evidence type="ECO:0000313" key="11">
    <source>
        <dbReference type="EMBL" id="HIY77905.1"/>
    </source>
</evidence>
<dbReference type="Pfam" id="PF00999">
    <property type="entry name" value="Na_H_Exchanger"/>
    <property type="match status" value="1"/>
</dbReference>
<keyword evidence="4" id="KW-1003">Cell membrane</keyword>
<dbReference type="Proteomes" id="UP000824135">
    <property type="component" value="Unassembled WGS sequence"/>
</dbReference>
<dbReference type="InterPro" id="IPR006037">
    <property type="entry name" value="RCK_C"/>
</dbReference>
<gene>
    <name evidence="11" type="ORF">H9728_02570</name>
</gene>
<dbReference type="NCBIfam" id="NF003715">
    <property type="entry name" value="PRK05326.1-2"/>
    <property type="match status" value="1"/>
</dbReference>
<evidence type="ECO:0000256" key="6">
    <source>
        <dbReference type="ARBA" id="ARBA00022989"/>
    </source>
</evidence>
<name>A0A9D1Z861_9FIRM</name>
<feature type="transmembrane region" description="Helical" evidence="9">
    <location>
        <begin position="58"/>
        <end position="80"/>
    </location>
</feature>
<keyword evidence="8 9" id="KW-0472">Membrane</keyword>
<feature type="domain" description="RCK C-terminal" evidence="10">
    <location>
        <begin position="428"/>
        <end position="511"/>
    </location>
</feature>
<evidence type="ECO:0000313" key="12">
    <source>
        <dbReference type="Proteomes" id="UP000824135"/>
    </source>
</evidence>
<sequence length="577" mass="62881">MNNYIYMLLLMGAVIALCIFINRITNKLKVPSLLLFIGLGMLFGVLFRVAGLGNFTDYQLGNVVCSVCLVFVIFYGGFGTNFKEAKPVAGRALLLSFAGTALTAGFVGVFVYFMAGVLPFFPTLGWAESMLVGSVISSTDAASVFNILRSRRLNLKYRTSSLLEMESGSNDPMSYMLTFVFTAVLAAQHGLEGASGMGAGEIVGMLFSQVGFGALFGAAFGFLSVFILRKYSFNMGQGGTIFILAIALITYALPSLLGEFTGVDVLAGNGYLAVYIAGIMIGNARIPQKRDCVRFFDALTSVAQMMIFFLLGLLATPEDLIKPAVLVPAVLIFLFMTILARPAAVFALLAPFRAKINQIGVISWAGLRGVASIVFAVFALNQLGDAMRFDIFSVVFVIVIISISLQGSLLPFMSRKMHMLGDSDNVLRTFNDYQEESDVCFVRLRIGKNHPWYGKKLRECVMPKEFLALLVIRGDQVLVPDGNTVIEGGDVIVTAAPEFENRDEFGMYEEEIGKNHEWAGRQVKELHIPRGNLIAMIKRKDQTVVPNGNTRVLEGDVLAMIKLNDEHASSETGKAVS</sequence>
<keyword evidence="3" id="KW-0050">Antiport</keyword>
<dbReference type="GO" id="GO:1902600">
    <property type="term" value="P:proton transmembrane transport"/>
    <property type="evidence" value="ECO:0007669"/>
    <property type="project" value="InterPro"/>
</dbReference>
<dbReference type="GO" id="GO:0006813">
    <property type="term" value="P:potassium ion transport"/>
    <property type="evidence" value="ECO:0007669"/>
    <property type="project" value="InterPro"/>
</dbReference>
<feature type="transmembrane region" description="Helical" evidence="9">
    <location>
        <begin position="326"/>
        <end position="349"/>
    </location>
</feature>
<feature type="transmembrane region" description="Helical" evidence="9">
    <location>
        <begin position="6"/>
        <end position="25"/>
    </location>
</feature>
<feature type="transmembrane region" description="Helical" evidence="9">
    <location>
        <begin position="361"/>
        <end position="379"/>
    </location>
</feature>
<dbReference type="GO" id="GO:0005886">
    <property type="term" value="C:plasma membrane"/>
    <property type="evidence" value="ECO:0007669"/>
    <property type="project" value="UniProtKB-SubCell"/>
</dbReference>
<dbReference type="NCBIfam" id="NF003716">
    <property type="entry name" value="PRK05326.1-3"/>
    <property type="match status" value="1"/>
</dbReference>
<dbReference type="AlphaFoldDB" id="A0A9D1Z861"/>
<evidence type="ECO:0000256" key="5">
    <source>
        <dbReference type="ARBA" id="ARBA00022692"/>
    </source>
</evidence>
<dbReference type="Gene3D" id="3.30.70.1450">
    <property type="entry name" value="Regulator of K+ conductance, C-terminal domain"/>
    <property type="match status" value="2"/>
</dbReference>
<keyword evidence="2" id="KW-0813">Transport</keyword>
<evidence type="ECO:0000256" key="8">
    <source>
        <dbReference type="ARBA" id="ARBA00023136"/>
    </source>
</evidence>
<keyword evidence="7" id="KW-0406">Ion transport</keyword>
<feature type="transmembrane region" description="Helical" evidence="9">
    <location>
        <begin position="235"/>
        <end position="253"/>
    </location>
</feature>
<comment type="subcellular location">
    <subcellularLocation>
        <location evidence="1">Cell membrane</location>
        <topology evidence="1">Multi-pass membrane protein</topology>
    </subcellularLocation>
</comment>
<organism evidence="11 12">
    <name type="scientific">Candidatus Borkfalkia excrementavium</name>
    <dbReference type="NCBI Taxonomy" id="2838505"/>
    <lineage>
        <taxon>Bacteria</taxon>
        <taxon>Bacillati</taxon>
        <taxon>Bacillota</taxon>
        <taxon>Clostridia</taxon>
        <taxon>Christensenellales</taxon>
        <taxon>Christensenellaceae</taxon>
        <taxon>Candidatus Borkfalkia</taxon>
    </lineage>
</organism>
<dbReference type="PANTHER" id="PTHR32507">
    <property type="entry name" value="NA(+)/H(+) ANTIPORTER 1"/>
    <property type="match status" value="1"/>
</dbReference>
<feature type="transmembrane region" description="Helical" evidence="9">
    <location>
        <begin position="265"/>
        <end position="283"/>
    </location>
</feature>
<evidence type="ECO:0000256" key="1">
    <source>
        <dbReference type="ARBA" id="ARBA00004651"/>
    </source>
</evidence>
<evidence type="ECO:0000256" key="3">
    <source>
        <dbReference type="ARBA" id="ARBA00022449"/>
    </source>
</evidence>
<keyword evidence="6 9" id="KW-1133">Transmembrane helix</keyword>
<accession>A0A9D1Z861</accession>
<keyword evidence="5 9" id="KW-0812">Transmembrane</keyword>
<dbReference type="InterPro" id="IPR036721">
    <property type="entry name" value="RCK_C_sf"/>
</dbReference>
<protein>
    <submittedName>
        <fullName evidence="11">Potassium/proton antiporter</fullName>
    </submittedName>
</protein>
<dbReference type="InterPro" id="IPR006153">
    <property type="entry name" value="Cation/H_exchanger_TM"/>
</dbReference>
<evidence type="ECO:0000256" key="2">
    <source>
        <dbReference type="ARBA" id="ARBA00022448"/>
    </source>
</evidence>
<dbReference type="PROSITE" id="PS51202">
    <property type="entry name" value="RCK_C"/>
    <property type="match status" value="2"/>
</dbReference>
<dbReference type="PANTHER" id="PTHR32507:SF7">
    <property type="entry name" value="K(+)_H(+) ANTIPORTER NHAP2"/>
    <property type="match status" value="1"/>
</dbReference>
<evidence type="ECO:0000256" key="4">
    <source>
        <dbReference type="ARBA" id="ARBA00022475"/>
    </source>
</evidence>
<feature type="transmembrane region" description="Helical" evidence="9">
    <location>
        <begin position="203"/>
        <end position="228"/>
    </location>
</feature>
<proteinExistence type="predicted"/>
<reference evidence="11" key="2">
    <citation type="submission" date="2021-04" db="EMBL/GenBank/DDBJ databases">
        <authorList>
            <person name="Gilroy R."/>
        </authorList>
    </citation>
    <scope>NUCLEOTIDE SEQUENCE</scope>
    <source>
        <strain evidence="11">CHK199-9574</strain>
    </source>
</reference>
<comment type="caution">
    <text evidence="11">The sequence shown here is derived from an EMBL/GenBank/DDBJ whole genome shotgun (WGS) entry which is preliminary data.</text>
</comment>
<feature type="transmembrane region" description="Helical" evidence="9">
    <location>
        <begin position="295"/>
        <end position="314"/>
    </location>
</feature>
<feature type="transmembrane region" description="Helical" evidence="9">
    <location>
        <begin position="32"/>
        <end position="52"/>
    </location>
</feature>
<dbReference type="Pfam" id="PF02080">
    <property type="entry name" value="TrkA_C"/>
    <property type="match status" value="2"/>
</dbReference>
<evidence type="ECO:0000259" key="10">
    <source>
        <dbReference type="PROSITE" id="PS51202"/>
    </source>
</evidence>
<feature type="transmembrane region" description="Helical" evidence="9">
    <location>
        <begin position="391"/>
        <end position="412"/>
    </location>
</feature>
<feature type="transmembrane region" description="Helical" evidence="9">
    <location>
        <begin position="173"/>
        <end position="191"/>
    </location>
</feature>
<dbReference type="EMBL" id="DXCO01000020">
    <property type="protein sequence ID" value="HIY77905.1"/>
    <property type="molecule type" value="Genomic_DNA"/>
</dbReference>
<feature type="domain" description="RCK C-terminal" evidence="10">
    <location>
        <begin position="512"/>
        <end position="576"/>
    </location>
</feature>
<dbReference type="SUPFAM" id="SSF116726">
    <property type="entry name" value="TrkA C-terminal domain-like"/>
    <property type="match status" value="2"/>
</dbReference>
<feature type="transmembrane region" description="Helical" evidence="9">
    <location>
        <begin position="130"/>
        <end position="148"/>
    </location>
</feature>
<reference evidence="11" key="1">
    <citation type="journal article" date="2021" name="PeerJ">
        <title>Extensive microbial diversity within the chicken gut microbiome revealed by metagenomics and culture.</title>
        <authorList>
            <person name="Gilroy R."/>
            <person name="Ravi A."/>
            <person name="Getino M."/>
            <person name="Pursley I."/>
            <person name="Horton D.L."/>
            <person name="Alikhan N.F."/>
            <person name="Baker D."/>
            <person name="Gharbi K."/>
            <person name="Hall N."/>
            <person name="Watson M."/>
            <person name="Adriaenssens E.M."/>
            <person name="Foster-Nyarko E."/>
            <person name="Jarju S."/>
            <person name="Secka A."/>
            <person name="Antonio M."/>
            <person name="Oren A."/>
            <person name="Chaudhuri R.R."/>
            <person name="La Ragione R."/>
            <person name="Hildebrand F."/>
            <person name="Pallen M.J."/>
        </authorList>
    </citation>
    <scope>NUCLEOTIDE SEQUENCE</scope>
    <source>
        <strain evidence="11">CHK199-9574</strain>
    </source>
</reference>
<evidence type="ECO:0000256" key="9">
    <source>
        <dbReference type="SAM" id="Phobius"/>
    </source>
</evidence>
<dbReference type="GO" id="GO:0015297">
    <property type="term" value="F:antiporter activity"/>
    <property type="evidence" value="ECO:0007669"/>
    <property type="project" value="UniProtKB-KW"/>
</dbReference>
<feature type="transmembrane region" description="Helical" evidence="9">
    <location>
        <begin position="92"/>
        <end position="118"/>
    </location>
</feature>
<dbReference type="InterPro" id="IPR038770">
    <property type="entry name" value="Na+/solute_symporter_sf"/>
</dbReference>